<organism evidence="1 2">
    <name type="scientific">Thamnidium elegans</name>
    <dbReference type="NCBI Taxonomy" id="101142"/>
    <lineage>
        <taxon>Eukaryota</taxon>
        <taxon>Fungi</taxon>
        <taxon>Fungi incertae sedis</taxon>
        <taxon>Mucoromycota</taxon>
        <taxon>Mucoromycotina</taxon>
        <taxon>Mucoromycetes</taxon>
        <taxon>Mucorales</taxon>
        <taxon>Mucorineae</taxon>
        <taxon>Mucoraceae</taxon>
        <taxon>Thamnidium</taxon>
    </lineage>
</organism>
<dbReference type="AlphaFoldDB" id="A0A8H7SFB1"/>
<dbReference type="InterPro" id="IPR012337">
    <property type="entry name" value="RNaseH-like_sf"/>
</dbReference>
<protein>
    <submittedName>
        <fullName evidence="1">Uncharacterized protein</fullName>
    </submittedName>
</protein>
<dbReference type="Proteomes" id="UP000613177">
    <property type="component" value="Unassembled WGS sequence"/>
</dbReference>
<evidence type="ECO:0000313" key="2">
    <source>
        <dbReference type="Proteomes" id="UP000613177"/>
    </source>
</evidence>
<accession>A0A8H7SFB1</accession>
<evidence type="ECO:0000313" key="1">
    <source>
        <dbReference type="EMBL" id="KAG2228595.1"/>
    </source>
</evidence>
<name>A0A8H7SFB1_9FUNG</name>
<dbReference type="SUPFAM" id="SSF53098">
    <property type="entry name" value="Ribonuclease H-like"/>
    <property type="match status" value="1"/>
</dbReference>
<comment type="caution">
    <text evidence="1">The sequence shown here is derived from an EMBL/GenBank/DDBJ whole genome shotgun (WGS) entry which is preliminary data.</text>
</comment>
<reference evidence="1" key="1">
    <citation type="submission" date="2021-01" db="EMBL/GenBank/DDBJ databases">
        <title>Metabolic potential, ecology and presence of endohyphal bacteria is reflected in genomic diversity of Mucoromycotina.</title>
        <authorList>
            <person name="Muszewska A."/>
            <person name="Okrasinska A."/>
            <person name="Steczkiewicz K."/>
            <person name="Drgas O."/>
            <person name="Orlowska M."/>
            <person name="Perlinska-Lenart U."/>
            <person name="Aleksandrzak-Piekarczyk T."/>
            <person name="Szatraj K."/>
            <person name="Zielenkiewicz U."/>
            <person name="Pilsyk S."/>
            <person name="Malc E."/>
            <person name="Mieczkowski P."/>
            <person name="Kruszewska J.S."/>
            <person name="Biernat P."/>
            <person name="Pawlowska J."/>
        </authorList>
    </citation>
    <scope>NUCLEOTIDE SEQUENCE</scope>
    <source>
        <strain evidence="1">WA0000018081</strain>
    </source>
</reference>
<proteinExistence type="predicted"/>
<gene>
    <name evidence="1" type="ORF">INT48_007612</name>
</gene>
<dbReference type="EMBL" id="JAEPRE010000405">
    <property type="protein sequence ID" value="KAG2228595.1"/>
    <property type="molecule type" value="Genomic_DNA"/>
</dbReference>
<keyword evidence="2" id="KW-1185">Reference proteome</keyword>
<sequence>MLKLPDLSILVDCQTRWNSTKVMIDRFLIMKEAYRLTINSEDDLRQDCSLNNAQIEYIMNIQKIFTKFENITSWLSSQQYTTINKTIVLYNDLFTRTKLSKYYSRTDLTDVYACATMVDPSLKFSYWEEQDWETNIIEAQISQCKRSFSLFLTDYYAHELSTSDSSEALAFRVGTGKPTVSSSLVVIQHEY</sequence>